<accession>A0A916RU65</accession>
<comment type="caution">
    <text evidence="1">The sequence shown here is derived from an EMBL/GenBank/DDBJ whole genome shotgun (WGS) entry which is preliminary data.</text>
</comment>
<gene>
    <name evidence="1" type="ORF">GCM10011507_17410</name>
</gene>
<dbReference type="GO" id="GO:0032259">
    <property type="term" value="P:methylation"/>
    <property type="evidence" value="ECO:0007669"/>
    <property type="project" value="UniProtKB-KW"/>
</dbReference>
<dbReference type="AlphaFoldDB" id="A0A916RU65"/>
<evidence type="ECO:0000313" key="1">
    <source>
        <dbReference type="EMBL" id="GGA66406.1"/>
    </source>
</evidence>
<keyword evidence="2" id="KW-1185">Reference proteome</keyword>
<dbReference type="Proteomes" id="UP000648801">
    <property type="component" value="Unassembled WGS sequence"/>
</dbReference>
<dbReference type="GO" id="GO:0003676">
    <property type="term" value="F:nucleic acid binding"/>
    <property type="evidence" value="ECO:0007669"/>
    <property type="project" value="InterPro"/>
</dbReference>
<dbReference type="EMBL" id="BMJB01000001">
    <property type="protein sequence ID" value="GGA66406.1"/>
    <property type="molecule type" value="Genomic_DNA"/>
</dbReference>
<keyword evidence="1" id="KW-0489">Methyltransferase</keyword>
<organism evidence="1 2">
    <name type="scientific">Edaphobacter acidisoli</name>
    <dbReference type="NCBI Taxonomy" id="2040573"/>
    <lineage>
        <taxon>Bacteria</taxon>
        <taxon>Pseudomonadati</taxon>
        <taxon>Acidobacteriota</taxon>
        <taxon>Terriglobia</taxon>
        <taxon>Terriglobales</taxon>
        <taxon>Acidobacteriaceae</taxon>
        <taxon>Edaphobacter</taxon>
    </lineage>
</organism>
<protein>
    <submittedName>
        <fullName evidence="1">Adenine-specific methylase</fullName>
    </submittedName>
</protein>
<name>A0A916RU65_9BACT</name>
<dbReference type="GO" id="GO:0008168">
    <property type="term" value="F:methyltransferase activity"/>
    <property type="evidence" value="ECO:0007669"/>
    <property type="project" value="UniProtKB-KW"/>
</dbReference>
<proteinExistence type="predicted"/>
<keyword evidence="1" id="KW-0808">Transferase</keyword>
<dbReference type="PROSITE" id="PS00092">
    <property type="entry name" value="N6_MTASE"/>
    <property type="match status" value="1"/>
</dbReference>
<dbReference type="InterPro" id="IPR002052">
    <property type="entry name" value="DNA_methylase_N6_adenine_CS"/>
</dbReference>
<sequence>MTPLEDILLSRVASISNQGLSNAKKAKQDEFYTQYVDIQKEVEAYLEFDPDTFRGKVVYCNCDDPFESNFFKYFAANFNKLGLKKLITTSYDGSPIAGQGTLFPEYNEGNGKRQKPKALAVILDHVKDEDGDGAANIDDVKLFLKRNKAARIALKADEKYAGGDFRGADCIALLKEADIVVTNPPFSLFKEYVAQLVERGKKFLIIGNVQAITYLEIFPLIKENKLWLGVTIHSGDREFRVPAHYPLNAAGWRVDENGVKYIRVKGVRWYTNLDHGRRHQRLACMTMADNLRFSKHKEIKGKAEYDRYYNFDAIEVPFSDAIPSDYDGVMGVPISFLDKYNPDQFEIVGNSDDGNMMTDIGVRVLGQEFITAYRSRGGTGHYSPGMRMLGLLEPQPRVIYKRILIRQRLRTRSTGRTKK</sequence>
<evidence type="ECO:0000313" key="2">
    <source>
        <dbReference type="Proteomes" id="UP000648801"/>
    </source>
</evidence>
<reference evidence="1" key="2">
    <citation type="submission" date="2020-09" db="EMBL/GenBank/DDBJ databases">
        <authorList>
            <person name="Sun Q."/>
            <person name="Zhou Y."/>
        </authorList>
    </citation>
    <scope>NUCLEOTIDE SEQUENCE</scope>
    <source>
        <strain evidence="1">CGMCC 1.15447</strain>
    </source>
</reference>
<reference evidence="1" key="1">
    <citation type="journal article" date="2014" name="Int. J. Syst. Evol. Microbiol.">
        <title>Complete genome sequence of Corynebacterium casei LMG S-19264T (=DSM 44701T), isolated from a smear-ripened cheese.</title>
        <authorList>
            <consortium name="US DOE Joint Genome Institute (JGI-PGF)"/>
            <person name="Walter F."/>
            <person name="Albersmeier A."/>
            <person name="Kalinowski J."/>
            <person name="Ruckert C."/>
        </authorList>
    </citation>
    <scope>NUCLEOTIDE SEQUENCE</scope>
    <source>
        <strain evidence="1">CGMCC 1.15447</strain>
    </source>
</reference>
<dbReference type="Pfam" id="PF13651">
    <property type="entry name" value="EcoRI_methylase"/>
    <property type="match status" value="1"/>
</dbReference>
<dbReference type="InterPro" id="IPR025247">
    <property type="entry name" value="EcoRI-like_methylase"/>
</dbReference>